<dbReference type="Proteomes" id="UP001146120">
    <property type="component" value="Unassembled WGS sequence"/>
</dbReference>
<sequence length="222" mass="24254">MLATLMEVNQVPLGNRIACCLPTGEFLLATSDSAPLFGTDEACSLFGKNLTQYLRVEDAEKLDALMRAINYDHGMVSTGIANHLTTVVHAASSGVMLWVRVISIPLTLRLMRCMDAIRALSPVRQFTDASSFVVKEEEYAALFGADQSRLPIAPDPSFSDALVEDNQMQTMDVPLELKQLDATDLDPIEMDAHSLANLAFEAEWASELLRTGSSNVRAAMVM</sequence>
<gene>
    <name evidence="1" type="ORF">N0F65_001987</name>
</gene>
<reference evidence="1" key="2">
    <citation type="journal article" date="2023" name="Microbiol Resour">
        <title>Decontamination and Annotation of the Draft Genome Sequence of the Oomycete Lagenidium giganteum ARSEF 373.</title>
        <authorList>
            <person name="Morgan W.R."/>
            <person name="Tartar A."/>
        </authorList>
    </citation>
    <scope>NUCLEOTIDE SEQUENCE</scope>
    <source>
        <strain evidence="1">ARSEF 373</strain>
    </source>
</reference>
<evidence type="ECO:0000313" key="2">
    <source>
        <dbReference type="Proteomes" id="UP001146120"/>
    </source>
</evidence>
<evidence type="ECO:0000313" key="1">
    <source>
        <dbReference type="EMBL" id="DAZ99983.1"/>
    </source>
</evidence>
<comment type="caution">
    <text evidence="1">The sequence shown here is derived from an EMBL/GenBank/DDBJ whole genome shotgun (WGS) entry which is preliminary data.</text>
</comment>
<proteinExistence type="predicted"/>
<accession>A0AAV2Z3K6</accession>
<protein>
    <submittedName>
        <fullName evidence="1">Uncharacterized protein</fullName>
    </submittedName>
</protein>
<dbReference type="AlphaFoldDB" id="A0AAV2Z3K6"/>
<organism evidence="1 2">
    <name type="scientific">Lagenidium giganteum</name>
    <dbReference type="NCBI Taxonomy" id="4803"/>
    <lineage>
        <taxon>Eukaryota</taxon>
        <taxon>Sar</taxon>
        <taxon>Stramenopiles</taxon>
        <taxon>Oomycota</taxon>
        <taxon>Peronosporomycetes</taxon>
        <taxon>Pythiales</taxon>
        <taxon>Pythiaceae</taxon>
    </lineage>
</organism>
<keyword evidence="2" id="KW-1185">Reference proteome</keyword>
<reference evidence="1" key="1">
    <citation type="submission" date="2022-11" db="EMBL/GenBank/DDBJ databases">
        <authorList>
            <person name="Morgan W.R."/>
            <person name="Tartar A."/>
        </authorList>
    </citation>
    <scope>NUCLEOTIDE SEQUENCE</scope>
    <source>
        <strain evidence="1">ARSEF 373</strain>
    </source>
</reference>
<name>A0AAV2Z3K6_9STRA</name>
<dbReference type="EMBL" id="DAKRPA010000072">
    <property type="protein sequence ID" value="DAZ99983.1"/>
    <property type="molecule type" value="Genomic_DNA"/>
</dbReference>